<reference evidence="1 2" key="1">
    <citation type="submission" date="2015-08" db="EMBL/GenBank/DDBJ databases">
        <title>Genome sequencing of Penicillium nordicum.</title>
        <authorList>
            <person name="Nguyen H.D."/>
            <person name="Seifert K.A."/>
        </authorList>
    </citation>
    <scope>NUCLEOTIDE SEQUENCE [LARGE SCALE GENOMIC DNA]</scope>
    <source>
        <strain evidence="1 2">DAOMC 185683</strain>
    </source>
</reference>
<feature type="non-terminal residue" evidence="1">
    <location>
        <position position="1"/>
    </location>
</feature>
<comment type="caution">
    <text evidence="1">The sequence shown here is derived from an EMBL/GenBank/DDBJ whole genome shotgun (WGS) entry which is preliminary data.</text>
</comment>
<name>A0A0M9WAX5_9EURO</name>
<evidence type="ECO:0000313" key="2">
    <source>
        <dbReference type="Proteomes" id="UP000037696"/>
    </source>
</evidence>
<sequence length="11" mass="1235">HNSVIGSYCQQ</sequence>
<evidence type="ECO:0000313" key="1">
    <source>
        <dbReference type="EMBL" id="KOS37963.1"/>
    </source>
</evidence>
<dbReference type="Proteomes" id="UP000037696">
    <property type="component" value="Unassembled WGS sequence"/>
</dbReference>
<gene>
    <name evidence="1" type="ORF">ACN38_g11228</name>
</gene>
<organism evidence="1 2">
    <name type="scientific">Penicillium nordicum</name>
    <dbReference type="NCBI Taxonomy" id="229535"/>
    <lineage>
        <taxon>Eukaryota</taxon>
        <taxon>Fungi</taxon>
        <taxon>Dikarya</taxon>
        <taxon>Ascomycota</taxon>
        <taxon>Pezizomycotina</taxon>
        <taxon>Eurotiomycetes</taxon>
        <taxon>Eurotiomycetidae</taxon>
        <taxon>Eurotiales</taxon>
        <taxon>Aspergillaceae</taxon>
        <taxon>Penicillium</taxon>
    </lineage>
</organism>
<protein>
    <submittedName>
        <fullName evidence="1">Uncharacterized protein</fullName>
    </submittedName>
</protein>
<keyword evidence="2" id="KW-1185">Reference proteome</keyword>
<accession>A0A0M9WAX5</accession>
<proteinExistence type="predicted"/>
<dbReference type="EMBL" id="LHQQ01000282">
    <property type="protein sequence ID" value="KOS37963.1"/>
    <property type="molecule type" value="Genomic_DNA"/>
</dbReference>